<feature type="region of interest" description="Disordered" evidence="1">
    <location>
        <begin position="46"/>
        <end position="86"/>
    </location>
</feature>
<dbReference type="Proteomes" id="UP001163846">
    <property type="component" value="Unassembled WGS sequence"/>
</dbReference>
<evidence type="ECO:0000313" key="3">
    <source>
        <dbReference type="EMBL" id="KAJ3836982.1"/>
    </source>
</evidence>
<gene>
    <name evidence="3" type="ORF">F5878DRAFT_643129</name>
</gene>
<comment type="caution">
    <text evidence="3">The sequence shown here is derived from an EMBL/GenBank/DDBJ whole genome shotgun (WGS) entry which is preliminary data.</text>
</comment>
<protein>
    <submittedName>
        <fullName evidence="3">Uncharacterized protein</fullName>
    </submittedName>
</protein>
<organism evidence="3 4">
    <name type="scientific">Lentinula raphanica</name>
    <dbReference type="NCBI Taxonomy" id="153919"/>
    <lineage>
        <taxon>Eukaryota</taxon>
        <taxon>Fungi</taxon>
        <taxon>Dikarya</taxon>
        <taxon>Basidiomycota</taxon>
        <taxon>Agaricomycotina</taxon>
        <taxon>Agaricomycetes</taxon>
        <taxon>Agaricomycetidae</taxon>
        <taxon>Agaricales</taxon>
        <taxon>Marasmiineae</taxon>
        <taxon>Omphalotaceae</taxon>
        <taxon>Lentinula</taxon>
    </lineage>
</organism>
<reference evidence="3" key="1">
    <citation type="submission" date="2022-08" db="EMBL/GenBank/DDBJ databases">
        <authorList>
            <consortium name="DOE Joint Genome Institute"/>
            <person name="Min B."/>
            <person name="Riley R."/>
            <person name="Sierra-Patev S."/>
            <person name="Naranjo-Ortiz M."/>
            <person name="Looney B."/>
            <person name="Konkel Z."/>
            <person name="Slot J.C."/>
            <person name="Sakamoto Y."/>
            <person name="Steenwyk J.L."/>
            <person name="Rokas A."/>
            <person name="Carro J."/>
            <person name="Camarero S."/>
            <person name="Ferreira P."/>
            <person name="Molpeceres G."/>
            <person name="Ruiz-Duenas F.J."/>
            <person name="Serrano A."/>
            <person name="Henrissat B."/>
            <person name="Drula E."/>
            <person name="Hughes K.W."/>
            <person name="Mata J.L."/>
            <person name="Ishikawa N.K."/>
            <person name="Vargas-Isla R."/>
            <person name="Ushijima S."/>
            <person name="Smith C.A."/>
            <person name="Ahrendt S."/>
            <person name="Andreopoulos W."/>
            <person name="He G."/>
            <person name="Labutti K."/>
            <person name="Lipzen A."/>
            <person name="Ng V."/>
            <person name="Sandor L."/>
            <person name="Barry K."/>
            <person name="Martinez A.T."/>
            <person name="Xiao Y."/>
            <person name="Gibbons J.G."/>
            <person name="Terashima K."/>
            <person name="Hibbett D.S."/>
            <person name="Grigoriev I.V."/>
        </authorList>
    </citation>
    <scope>NUCLEOTIDE SEQUENCE</scope>
    <source>
        <strain evidence="3">TFB9207</strain>
    </source>
</reference>
<proteinExistence type="predicted"/>
<sequence length="147" mass="16493">MPAPAVYVIAVLGTVAVGFAFKEFVYDPHIAPKVSQWRHDYAVRREARRRRRTPAAVPVSTAHDSSNESGDDSSTHLDRGESVEMETLNITPTRTRTISKEGIESWRTSIQSAITATTLRKRNHGDTLKACQFRNSVTTPFFVNAYR</sequence>
<keyword evidence="2" id="KW-0812">Transmembrane</keyword>
<name>A0AA38UC87_9AGAR</name>
<evidence type="ECO:0000256" key="1">
    <source>
        <dbReference type="SAM" id="MobiDB-lite"/>
    </source>
</evidence>
<keyword evidence="2" id="KW-1133">Transmembrane helix</keyword>
<dbReference type="AlphaFoldDB" id="A0AA38UC87"/>
<accession>A0AA38UC87</accession>
<dbReference type="EMBL" id="MU806280">
    <property type="protein sequence ID" value="KAJ3836982.1"/>
    <property type="molecule type" value="Genomic_DNA"/>
</dbReference>
<evidence type="ECO:0000313" key="4">
    <source>
        <dbReference type="Proteomes" id="UP001163846"/>
    </source>
</evidence>
<feature type="transmembrane region" description="Helical" evidence="2">
    <location>
        <begin position="6"/>
        <end position="25"/>
    </location>
</feature>
<feature type="compositionally biased region" description="Basic and acidic residues" evidence="1">
    <location>
        <begin position="73"/>
        <end position="82"/>
    </location>
</feature>
<keyword evidence="2" id="KW-0472">Membrane</keyword>
<evidence type="ECO:0000256" key="2">
    <source>
        <dbReference type="SAM" id="Phobius"/>
    </source>
</evidence>
<keyword evidence="4" id="KW-1185">Reference proteome</keyword>